<sequence>MNFYLNQLLIWDFYDKWERFGMGKQLDLVQPDGSRIIHKPQHILKVSIRLFFQKNQYRINLIFDEINRKIMRVNGMNTRDKREFKFCLIIQK</sequence>
<reference evidence="1" key="1">
    <citation type="submission" date="2021-01" db="EMBL/GenBank/DDBJ databases">
        <authorList>
            <consortium name="Genoscope - CEA"/>
            <person name="William W."/>
        </authorList>
    </citation>
    <scope>NUCLEOTIDE SEQUENCE</scope>
</reference>
<dbReference type="AlphaFoldDB" id="A0A8S1NUK4"/>
<evidence type="ECO:0000313" key="1">
    <source>
        <dbReference type="EMBL" id="CAD8095069.1"/>
    </source>
</evidence>
<gene>
    <name evidence="1" type="ORF">PPRIM_AZ9-3.1.T0970174</name>
</gene>
<dbReference type="Proteomes" id="UP000688137">
    <property type="component" value="Unassembled WGS sequence"/>
</dbReference>
<protein>
    <submittedName>
        <fullName evidence="1">Uncharacterized protein</fullName>
    </submittedName>
</protein>
<keyword evidence="2" id="KW-1185">Reference proteome</keyword>
<organism evidence="1 2">
    <name type="scientific">Paramecium primaurelia</name>
    <dbReference type="NCBI Taxonomy" id="5886"/>
    <lineage>
        <taxon>Eukaryota</taxon>
        <taxon>Sar</taxon>
        <taxon>Alveolata</taxon>
        <taxon>Ciliophora</taxon>
        <taxon>Intramacronucleata</taxon>
        <taxon>Oligohymenophorea</taxon>
        <taxon>Peniculida</taxon>
        <taxon>Parameciidae</taxon>
        <taxon>Paramecium</taxon>
    </lineage>
</organism>
<evidence type="ECO:0000313" key="2">
    <source>
        <dbReference type="Proteomes" id="UP000688137"/>
    </source>
</evidence>
<name>A0A8S1NUK4_PARPR</name>
<accession>A0A8S1NUK4</accession>
<comment type="caution">
    <text evidence="1">The sequence shown here is derived from an EMBL/GenBank/DDBJ whole genome shotgun (WGS) entry which is preliminary data.</text>
</comment>
<dbReference type="EMBL" id="CAJJDM010000100">
    <property type="protein sequence ID" value="CAD8095069.1"/>
    <property type="molecule type" value="Genomic_DNA"/>
</dbReference>
<proteinExistence type="predicted"/>